<feature type="transmembrane region" description="Helical" evidence="9">
    <location>
        <begin position="170"/>
        <end position="188"/>
    </location>
</feature>
<sequence length="491" mass="52196">MWRSNWGGRKGVTTTTARQISLSQDLVTSNGTRAVYATLNGVPHWRLLPHLWVDKTVRLHWTHGKDVGVYVAPDLGQLERRIDRKERVWCGWEHFLGGPDNECMAHVNPFGQSVIAIADHKDKSHFKTGFATEAFVEAKFSYVLLGQTLLGAALYWWAGPLSHSMPFRLSAGSLGFMALSVLILIFVLSRAVPNKRGMAAVATVAGSTFGGLVRYFFGRWVPTFEQLMRSKIALGYLGVSGLVGLAVTYYYDDEGNDKLKNILKYGLKMLGLGLVAMSTSMPEASVALACILVALDVTVNTLHLGTSVGGNAVAAGKDAGRMADAALHSMGRCMGLSPRSGPERGVSTLGAGTQAPQALPSRHEQTPKKPASDAASSRELDTAAGVTLPEEGMESQGPGVRTPKGGSIGSGAQGQDSPLVQRGLIFNERTGKTIKIGAATYNKLVLDGYTPDRAAGVLTPPTSSRAGSNGRSRSAPGISPLPGSPRTRVSQ</sequence>
<keyword evidence="6 9" id="KW-0472">Membrane</keyword>
<keyword evidence="4" id="KW-0732">Signal</keyword>
<evidence type="ECO:0000256" key="6">
    <source>
        <dbReference type="ARBA" id="ARBA00023136"/>
    </source>
</evidence>
<evidence type="ECO:0000256" key="1">
    <source>
        <dbReference type="ARBA" id="ARBA00004575"/>
    </source>
</evidence>
<dbReference type="EMBL" id="CAXHTA020000017">
    <property type="protein sequence ID" value="CAL5227870.1"/>
    <property type="molecule type" value="Genomic_DNA"/>
</dbReference>
<protein>
    <submittedName>
        <fullName evidence="10">G10908 protein</fullName>
    </submittedName>
</protein>
<evidence type="ECO:0000256" key="7">
    <source>
        <dbReference type="ARBA" id="ARBA00023242"/>
    </source>
</evidence>
<feature type="transmembrane region" description="Helical" evidence="9">
    <location>
        <begin position="232"/>
        <end position="251"/>
    </location>
</feature>
<dbReference type="Proteomes" id="UP001497392">
    <property type="component" value="Unassembled WGS sequence"/>
</dbReference>
<gene>
    <name evidence="10" type="primary">g10908</name>
    <name evidence="10" type="ORF">VP750_LOCUS9776</name>
</gene>
<evidence type="ECO:0000256" key="8">
    <source>
        <dbReference type="SAM" id="MobiDB-lite"/>
    </source>
</evidence>
<evidence type="ECO:0000256" key="5">
    <source>
        <dbReference type="ARBA" id="ARBA00022989"/>
    </source>
</evidence>
<accession>A0ABP1G6K4</accession>
<keyword evidence="7" id="KW-0539">Nucleus</keyword>
<dbReference type="PANTHER" id="PTHR13598:SF1">
    <property type="entry name" value="AT07567P-RELATED"/>
    <property type="match status" value="1"/>
</dbReference>
<feature type="compositionally biased region" description="Low complexity" evidence="8">
    <location>
        <begin position="463"/>
        <end position="475"/>
    </location>
</feature>
<feature type="region of interest" description="Disordered" evidence="8">
    <location>
        <begin position="334"/>
        <end position="420"/>
    </location>
</feature>
<evidence type="ECO:0000313" key="10">
    <source>
        <dbReference type="EMBL" id="CAL5227870.1"/>
    </source>
</evidence>
<dbReference type="PANTHER" id="PTHR13598">
    <property type="entry name" value="AT07567P-RELATED"/>
    <property type="match status" value="1"/>
</dbReference>
<feature type="transmembrane region" description="Helical" evidence="9">
    <location>
        <begin position="200"/>
        <end position="217"/>
    </location>
</feature>
<feature type="transmembrane region" description="Helical" evidence="9">
    <location>
        <begin position="272"/>
        <end position="295"/>
    </location>
</feature>
<feature type="region of interest" description="Disordered" evidence="8">
    <location>
        <begin position="451"/>
        <end position="491"/>
    </location>
</feature>
<evidence type="ECO:0000256" key="2">
    <source>
        <dbReference type="ARBA" id="ARBA00005748"/>
    </source>
</evidence>
<keyword evidence="11" id="KW-1185">Reference proteome</keyword>
<evidence type="ECO:0000256" key="4">
    <source>
        <dbReference type="ARBA" id="ARBA00022729"/>
    </source>
</evidence>
<evidence type="ECO:0000256" key="9">
    <source>
        <dbReference type="SAM" id="Phobius"/>
    </source>
</evidence>
<feature type="transmembrane region" description="Helical" evidence="9">
    <location>
        <begin position="140"/>
        <end position="158"/>
    </location>
</feature>
<reference evidence="10 11" key="1">
    <citation type="submission" date="2024-06" db="EMBL/GenBank/DDBJ databases">
        <authorList>
            <person name="Kraege A."/>
            <person name="Thomma B."/>
        </authorList>
    </citation>
    <scope>NUCLEOTIDE SEQUENCE [LARGE SCALE GENOMIC DNA]</scope>
</reference>
<comment type="similarity">
    <text evidence="2">Belongs to the NEMP family.</text>
</comment>
<keyword evidence="5 9" id="KW-1133">Transmembrane helix</keyword>
<proteinExistence type="inferred from homology"/>
<evidence type="ECO:0000256" key="3">
    <source>
        <dbReference type="ARBA" id="ARBA00022692"/>
    </source>
</evidence>
<organism evidence="10 11">
    <name type="scientific">Coccomyxa viridis</name>
    <dbReference type="NCBI Taxonomy" id="1274662"/>
    <lineage>
        <taxon>Eukaryota</taxon>
        <taxon>Viridiplantae</taxon>
        <taxon>Chlorophyta</taxon>
        <taxon>core chlorophytes</taxon>
        <taxon>Trebouxiophyceae</taxon>
        <taxon>Trebouxiophyceae incertae sedis</taxon>
        <taxon>Coccomyxaceae</taxon>
        <taxon>Coccomyxa</taxon>
    </lineage>
</organism>
<dbReference type="Pfam" id="PF10225">
    <property type="entry name" value="NEMP"/>
    <property type="match status" value="1"/>
</dbReference>
<keyword evidence="3 9" id="KW-0812">Transmembrane</keyword>
<comment type="subcellular location">
    <subcellularLocation>
        <location evidence="1">Nucleus inner membrane</location>
        <topology evidence="1">Multi-pass membrane protein</topology>
        <orientation evidence="1">Nucleoplasmic side</orientation>
    </subcellularLocation>
</comment>
<dbReference type="InterPro" id="IPR019358">
    <property type="entry name" value="NEMP_fam"/>
</dbReference>
<comment type="caution">
    <text evidence="10">The sequence shown here is derived from an EMBL/GenBank/DDBJ whole genome shotgun (WGS) entry which is preliminary data.</text>
</comment>
<name>A0ABP1G6K4_9CHLO</name>
<evidence type="ECO:0000313" key="11">
    <source>
        <dbReference type="Proteomes" id="UP001497392"/>
    </source>
</evidence>
<feature type="compositionally biased region" description="Basic and acidic residues" evidence="8">
    <location>
        <begin position="361"/>
        <end position="381"/>
    </location>
</feature>